<dbReference type="GO" id="GO:0042773">
    <property type="term" value="P:ATP synthesis coupled electron transport"/>
    <property type="evidence" value="ECO:0007669"/>
    <property type="project" value="InterPro"/>
</dbReference>
<comment type="caution">
    <text evidence="10">The sequence shown here is derived from an EMBL/GenBank/DDBJ whole genome shotgun (WGS) entry which is preliminary data.</text>
</comment>
<dbReference type="GO" id="GO:0016491">
    <property type="term" value="F:oxidoreductase activity"/>
    <property type="evidence" value="ECO:0007669"/>
    <property type="project" value="UniProtKB-KW"/>
</dbReference>
<feature type="transmembrane region" description="Helical" evidence="8">
    <location>
        <begin position="133"/>
        <end position="149"/>
    </location>
</feature>
<evidence type="ECO:0000313" key="11">
    <source>
        <dbReference type="Proteomes" id="UP000253628"/>
    </source>
</evidence>
<dbReference type="OrthoDB" id="9768329at2"/>
<feature type="transmembrane region" description="Helical" evidence="8">
    <location>
        <begin position="271"/>
        <end position="291"/>
    </location>
</feature>
<evidence type="ECO:0000256" key="4">
    <source>
        <dbReference type="ARBA" id="ARBA00022989"/>
    </source>
</evidence>
<dbReference type="PRINTS" id="PR01437">
    <property type="entry name" value="NUOXDRDTASE4"/>
</dbReference>
<feature type="transmembrane region" description="Helical" evidence="8">
    <location>
        <begin position="303"/>
        <end position="325"/>
    </location>
</feature>
<feature type="transmembrane region" description="Helical" evidence="8">
    <location>
        <begin position="161"/>
        <end position="184"/>
    </location>
</feature>
<feature type="transmembrane region" description="Helical" evidence="8">
    <location>
        <begin position="6"/>
        <end position="22"/>
    </location>
</feature>
<feature type="transmembrane region" description="Helical" evidence="8">
    <location>
        <begin position="204"/>
        <end position="228"/>
    </location>
</feature>
<keyword evidence="6 8" id="KW-0472">Membrane</keyword>
<keyword evidence="3 7" id="KW-0812">Transmembrane</keyword>
<feature type="transmembrane region" description="Helical" evidence="8">
    <location>
        <begin position="337"/>
        <end position="357"/>
    </location>
</feature>
<dbReference type="PANTHER" id="PTHR42682:SF3">
    <property type="entry name" value="FORMATE HYDROGENLYASE SUBUNIT 3-RELATED"/>
    <property type="match status" value="1"/>
</dbReference>
<organism evidence="10 11">
    <name type="scientific">Eoetvoesiella caeni</name>
    <dbReference type="NCBI Taxonomy" id="645616"/>
    <lineage>
        <taxon>Bacteria</taxon>
        <taxon>Pseudomonadati</taxon>
        <taxon>Pseudomonadota</taxon>
        <taxon>Betaproteobacteria</taxon>
        <taxon>Burkholderiales</taxon>
        <taxon>Alcaligenaceae</taxon>
        <taxon>Eoetvoesiella</taxon>
    </lineage>
</organism>
<proteinExistence type="predicted"/>
<keyword evidence="11" id="KW-1185">Reference proteome</keyword>
<dbReference type="AlphaFoldDB" id="A0A366H652"/>
<keyword evidence="4 8" id="KW-1133">Transmembrane helix</keyword>
<evidence type="ECO:0000256" key="3">
    <source>
        <dbReference type="ARBA" id="ARBA00022692"/>
    </source>
</evidence>
<feature type="transmembrane region" description="Helical" evidence="8">
    <location>
        <begin position="34"/>
        <end position="55"/>
    </location>
</feature>
<evidence type="ECO:0000256" key="6">
    <source>
        <dbReference type="ARBA" id="ARBA00023136"/>
    </source>
</evidence>
<feature type="domain" description="NADH:quinone oxidoreductase/Mrp antiporter transmembrane" evidence="9">
    <location>
        <begin position="130"/>
        <end position="413"/>
    </location>
</feature>
<sequence>MNVLVWAYPVLILTLLALAAPGRRSQRAGFLIGHWVTCALVATAAVPILATGAVASSSAAHLAILPGFGFTLDPLRAFFLLIAASVYALSVTLVARDSQRFASARARLILAFTTLLFAGMITVLVAAGITSLIFAWEIMSLSLVALVFLGGDSAHAVRAGFLTLVLSEAGALAALAGLLLLGNAAGTWSLAGIAEAAAHMPPGIAWAGFLLTFFGFGVKTGILPVNIWMGDGYAAAPRGVLPIFSGATLNLGVLTLWVIDGPLAMHHPAIALVMLATGALTAILGIIYALATHSLTRLLTQSSIENLGIVVAASGAGFAFCALGHPVLGSLSLVAGLYHMLNHSSYKTLLFLGAAAIGEATNTDDLNRMGGLMRRVPLFGTLFLFGAFAIASLPPLNGFVSEWLVLQSLLRVVELSSIPARIVFALSGALLALTAGLAVTCFVMLPASALLGLPRSNAAAHVRRMPRSATIPMGILLAACLALGILATGVIPLLGRLVGSLTGADATGDLVPAFLHGTPDLAAGLVDDLTQLGVQIGRGLIPLRGLVILHSGGADTPVVYAMSTTFMFIVLALLLFLTWLLARKLHDHHRVMRRTLWDAGLVRLQREMTYTATAFAAPVRVIFDKILRPVVAERVERQGAFITARHREGELIHIVDRLTLRPLVKAGTWIAAQLARMHHGPVTLYAGYILAVLAATLLAAAAGLD</sequence>
<dbReference type="GO" id="GO:0005886">
    <property type="term" value="C:plasma membrane"/>
    <property type="evidence" value="ECO:0007669"/>
    <property type="project" value="UniProtKB-SubCell"/>
</dbReference>
<feature type="transmembrane region" description="Helical" evidence="8">
    <location>
        <begin position="108"/>
        <end position="127"/>
    </location>
</feature>
<evidence type="ECO:0000256" key="7">
    <source>
        <dbReference type="RuleBase" id="RU000320"/>
    </source>
</evidence>
<feature type="transmembrane region" description="Helical" evidence="8">
    <location>
        <begin position="474"/>
        <end position="494"/>
    </location>
</feature>
<keyword evidence="2" id="KW-1003">Cell membrane</keyword>
<evidence type="ECO:0000259" key="9">
    <source>
        <dbReference type="Pfam" id="PF00361"/>
    </source>
</evidence>
<gene>
    <name evidence="10" type="ORF">DFR37_11077</name>
</gene>
<dbReference type="GO" id="GO:0008137">
    <property type="term" value="F:NADH dehydrogenase (ubiquinone) activity"/>
    <property type="evidence" value="ECO:0007669"/>
    <property type="project" value="InterPro"/>
</dbReference>
<feature type="transmembrane region" description="Helical" evidence="8">
    <location>
        <begin position="240"/>
        <end position="259"/>
    </location>
</feature>
<feature type="transmembrane region" description="Helical" evidence="8">
    <location>
        <begin position="558"/>
        <end position="582"/>
    </location>
</feature>
<dbReference type="EMBL" id="QNRQ01000010">
    <property type="protein sequence ID" value="RBP37124.1"/>
    <property type="molecule type" value="Genomic_DNA"/>
</dbReference>
<keyword evidence="5" id="KW-0560">Oxidoreductase</keyword>
<feature type="transmembrane region" description="Helical" evidence="8">
    <location>
        <begin position="75"/>
        <end position="96"/>
    </location>
</feature>
<dbReference type="Proteomes" id="UP000253628">
    <property type="component" value="Unassembled WGS sequence"/>
</dbReference>
<feature type="transmembrane region" description="Helical" evidence="8">
    <location>
        <begin position="378"/>
        <end position="400"/>
    </location>
</feature>
<evidence type="ECO:0000256" key="2">
    <source>
        <dbReference type="ARBA" id="ARBA00022475"/>
    </source>
</evidence>
<evidence type="ECO:0000313" key="10">
    <source>
        <dbReference type="EMBL" id="RBP37124.1"/>
    </source>
</evidence>
<comment type="subcellular location">
    <subcellularLocation>
        <location evidence="1">Cell membrane</location>
        <topology evidence="1">Multi-pass membrane protein</topology>
    </subcellularLocation>
    <subcellularLocation>
        <location evidence="7">Membrane</location>
        <topology evidence="7">Multi-pass membrane protein</topology>
    </subcellularLocation>
</comment>
<dbReference type="InterPro" id="IPR003918">
    <property type="entry name" value="NADH_UbQ_OxRdtase"/>
</dbReference>
<evidence type="ECO:0000256" key="5">
    <source>
        <dbReference type="ARBA" id="ARBA00023002"/>
    </source>
</evidence>
<dbReference type="InterPro" id="IPR001750">
    <property type="entry name" value="ND/Mrp_TM"/>
</dbReference>
<dbReference type="Pfam" id="PF00361">
    <property type="entry name" value="Proton_antipo_M"/>
    <property type="match status" value="1"/>
</dbReference>
<accession>A0A366H652</accession>
<feature type="transmembrane region" description="Helical" evidence="8">
    <location>
        <begin position="420"/>
        <end position="453"/>
    </location>
</feature>
<dbReference type="RefSeq" id="WP_113934330.1">
    <property type="nucleotide sequence ID" value="NZ_JACCEU010000003.1"/>
</dbReference>
<dbReference type="PANTHER" id="PTHR42682">
    <property type="entry name" value="HYDROGENASE-4 COMPONENT F"/>
    <property type="match status" value="1"/>
</dbReference>
<protein>
    <submittedName>
        <fullName evidence="10">Hydrogenase-4 component B</fullName>
    </submittedName>
</protein>
<reference evidence="10 11" key="1">
    <citation type="submission" date="2018-06" db="EMBL/GenBank/DDBJ databases">
        <title>Genomic Encyclopedia of Type Strains, Phase IV (KMG-IV): sequencing the most valuable type-strain genomes for metagenomic binning, comparative biology and taxonomic classification.</title>
        <authorList>
            <person name="Goeker M."/>
        </authorList>
    </citation>
    <scope>NUCLEOTIDE SEQUENCE [LARGE SCALE GENOMIC DNA]</scope>
    <source>
        <strain evidence="10 11">DSM 25520</strain>
    </source>
</reference>
<evidence type="ECO:0000256" key="1">
    <source>
        <dbReference type="ARBA" id="ARBA00004651"/>
    </source>
</evidence>
<evidence type="ECO:0000256" key="8">
    <source>
        <dbReference type="SAM" id="Phobius"/>
    </source>
</evidence>
<name>A0A366H652_9BURK</name>
<feature type="transmembrane region" description="Helical" evidence="8">
    <location>
        <begin position="682"/>
        <end position="704"/>
    </location>
</feature>
<dbReference type="InterPro" id="IPR052175">
    <property type="entry name" value="ComplexI-like_HydComp"/>
</dbReference>